<evidence type="ECO:0000256" key="1">
    <source>
        <dbReference type="SAM" id="MobiDB-lite"/>
    </source>
</evidence>
<protein>
    <submittedName>
        <fullName evidence="2">Uncharacterized protein</fullName>
    </submittedName>
</protein>
<dbReference type="Proteomes" id="UP001215280">
    <property type="component" value="Unassembled WGS sequence"/>
</dbReference>
<dbReference type="EMBL" id="JARJLG010000378">
    <property type="protein sequence ID" value="KAJ7714052.1"/>
    <property type="molecule type" value="Genomic_DNA"/>
</dbReference>
<comment type="caution">
    <text evidence="2">The sequence shown here is derived from an EMBL/GenBank/DDBJ whole genome shotgun (WGS) entry which is preliminary data.</text>
</comment>
<accession>A0AAD7MER6</accession>
<keyword evidence="3" id="KW-1185">Reference proteome</keyword>
<organism evidence="2 3">
    <name type="scientific">Mycena maculata</name>
    <dbReference type="NCBI Taxonomy" id="230809"/>
    <lineage>
        <taxon>Eukaryota</taxon>
        <taxon>Fungi</taxon>
        <taxon>Dikarya</taxon>
        <taxon>Basidiomycota</taxon>
        <taxon>Agaricomycotina</taxon>
        <taxon>Agaricomycetes</taxon>
        <taxon>Agaricomycetidae</taxon>
        <taxon>Agaricales</taxon>
        <taxon>Marasmiineae</taxon>
        <taxon>Mycenaceae</taxon>
        <taxon>Mycena</taxon>
    </lineage>
</organism>
<proteinExistence type="predicted"/>
<feature type="compositionally biased region" description="Basic residues" evidence="1">
    <location>
        <begin position="77"/>
        <end position="93"/>
    </location>
</feature>
<evidence type="ECO:0000313" key="3">
    <source>
        <dbReference type="Proteomes" id="UP001215280"/>
    </source>
</evidence>
<reference evidence="2" key="1">
    <citation type="submission" date="2023-03" db="EMBL/GenBank/DDBJ databases">
        <title>Massive genome expansion in bonnet fungi (Mycena s.s.) driven by repeated elements and novel gene families across ecological guilds.</title>
        <authorList>
            <consortium name="Lawrence Berkeley National Laboratory"/>
            <person name="Harder C.B."/>
            <person name="Miyauchi S."/>
            <person name="Viragh M."/>
            <person name="Kuo A."/>
            <person name="Thoen E."/>
            <person name="Andreopoulos B."/>
            <person name="Lu D."/>
            <person name="Skrede I."/>
            <person name="Drula E."/>
            <person name="Henrissat B."/>
            <person name="Morin E."/>
            <person name="Kohler A."/>
            <person name="Barry K."/>
            <person name="LaButti K."/>
            <person name="Morin E."/>
            <person name="Salamov A."/>
            <person name="Lipzen A."/>
            <person name="Mereny Z."/>
            <person name="Hegedus B."/>
            <person name="Baldrian P."/>
            <person name="Stursova M."/>
            <person name="Weitz H."/>
            <person name="Taylor A."/>
            <person name="Grigoriev I.V."/>
            <person name="Nagy L.G."/>
            <person name="Martin F."/>
            <person name="Kauserud H."/>
        </authorList>
    </citation>
    <scope>NUCLEOTIDE SEQUENCE</scope>
    <source>
        <strain evidence="2">CBHHK188m</strain>
    </source>
</reference>
<sequence>MGAPLWRARRGPQKKSQQQGTLPPPAGWLDPLRAPRHGGGAPRHAKSGAAGPPKKIPTEGDTPPAGWLDLPCVGAARRAKSRQARQGHPKKSQQKGTLPPPAGWLDLPCAGAARRGPPKNSQQQGTLPPPAGWLDPPHAPRHGVPPPKLARRGAEIGHGRGASGWGGRRRGAPRWAWASRGADDPGGWYAAIRGTDDPGG</sequence>
<evidence type="ECO:0000313" key="2">
    <source>
        <dbReference type="EMBL" id="KAJ7714052.1"/>
    </source>
</evidence>
<feature type="region of interest" description="Disordered" evidence="1">
    <location>
        <begin position="1"/>
        <end position="200"/>
    </location>
</feature>
<gene>
    <name evidence="2" type="ORF">DFH07DRAFT_974575</name>
</gene>
<name>A0AAD7MER6_9AGAR</name>
<dbReference type="AlphaFoldDB" id="A0AAD7MER6"/>